<gene>
    <name evidence="2" type="ORF">HDF08_002598</name>
</gene>
<dbReference type="GO" id="GO:0005975">
    <property type="term" value="P:carbohydrate metabolic process"/>
    <property type="evidence" value="ECO:0007669"/>
    <property type="project" value="InterPro"/>
</dbReference>
<evidence type="ECO:0000313" key="3">
    <source>
        <dbReference type="Proteomes" id="UP000564385"/>
    </source>
</evidence>
<proteinExistence type="predicted"/>
<feature type="domain" description="GH18" evidence="1">
    <location>
        <begin position="1"/>
        <end position="62"/>
    </location>
</feature>
<dbReference type="Gene3D" id="3.20.20.80">
    <property type="entry name" value="Glycosidases"/>
    <property type="match status" value="1"/>
</dbReference>
<evidence type="ECO:0000259" key="1">
    <source>
        <dbReference type="PROSITE" id="PS51910"/>
    </source>
</evidence>
<dbReference type="PROSITE" id="PS51910">
    <property type="entry name" value="GH18_2"/>
    <property type="match status" value="1"/>
</dbReference>
<name>A0A852VLQ5_9BACT</name>
<organism evidence="2 3">
    <name type="scientific">Tunturiibacter lichenicola</name>
    <dbReference type="NCBI Taxonomy" id="2051959"/>
    <lineage>
        <taxon>Bacteria</taxon>
        <taxon>Pseudomonadati</taxon>
        <taxon>Acidobacteriota</taxon>
        <taxon>Terriglobia</taxon>
        <taxon>Terriglobales</taxon>
        <taxon>Acidobacteriaceae</taxon>
        <taxon>Tunturiibacter</taxon>
    </lineage>
</organism>
<reference evidence="2 3" key="1">
    <citation type="submission" date="2020-07" db="EMBL/GenBank/DDBJ databases">
        <title>Genomic Encyclopedia of Type Strains, Phase IV (KMG-V): Genome sequencing to study the core and pangenomes of soil and plant-associated prokaryotes.</title>
        <authorList>
            <person name="Whitman W."/>
        </authorList>
    </citation>
    <scope>NUCLEOTIDE SEQUENCE [LARGE SCALE GENOMIC DNA]</scope>
    <source>
        <strain evidence="2 3">M8UP22</strain>
    </source>
</reference>
<accession>A0A852VLQ5</accession>
<dbReference type="SUPFAM" id="SSF51445">
    <property type="entry name" value="(Trans)glycosidases"/>
    <property type="match status" value="1"/>
</dbReference>
<dbReference type="EMBL" id="JACCCU010000002">
    <property type="protein sequence ID" value="NYF90496.1"/>
    <property type="molecule type" value="Genomic_DNA"/>
</dbReference>
<evidence type="ECO:0000313" key="2">
    <source>
        <dbReference type="EMBL" id="NYF90496.1"/>
    </source>
</evidence>
<protein>
    <submittedName>
        <fullName evidence="2">GH18 family chitinase</fullName>
    </submittedName>
</protein>
<dbReference type="InterPro" id="IPR017853">
    <property type="entry name" value="GH"/>
</dbReference>
<dbReference type="InterPro" id="IPR001223">
    <property type="entry name" value="Glyco_hydro18_cat"/>
</dbReference>
<sequence length="70" mass="7972">MRKLLPPLYTIRTFISYEDPESLKKKCEYVVDHKLAGIMFWEYSGDSANALLDSIDTGLQHHPATATESK</sequence>
<dbReference type="AlphaFoldDB" id="A0A852VLQ5"/>
<dbReference type="Pfam" id="PF00704">
    <property type="entry name" value="Glyco_hydro_18"/>
    <property type="match status" value="1"/>
</dbReference>
<dbReference type="Proteomes" id="UP000564385">
    <property type="component" value="Unassembled WGS sequence"/>
</dbReference>
<comment type="caution">
    <text evidence="2">The sequence shown here is derived from an EMBL/GenBank/DDBJ whole genome shotgun (WGS) entry which is preliminary data.</text>
</comment>